<accession>A0A182LWY8</accession>
<dbReference type="VEuPathDB" id="VectorBase:ACUA003948"/>
<dbReference type="InterPro" id="IPR006170">
    <property type="entry name" value="PBP/GOBP"/>
</dbReference>
<name>A0A182LWY8_9DIPT</name>
<evidence type="ECO:0000256" key="3">
    <source>
        <dbReference type="ARBA" id="ARBA00022525"/>
    </source>
</evidence>
<evidence type="ECO:0000256" key="2">
    <source>
        <dbReference type="ARBA" id="ARBA00008098"/>
    </source>
</evidence>
<protein>
    <submittedName>
        <fullName evidence="7">Uncharacterized protein</fullName>
    </submittedName>
</protein>
<keyword evidence="8" id="KW-1185">Reference proteome</keyword>
<evidence type="ECO:0000313" key="8">
    <source>
        <dbReference type="Proteomes" id="UP000075883"/>
    </source>
</evidence>
<dbReference type="GO" id="GO:0005615">
    <property type="term" value="C:extracellular space"/>
    <property type="evidence" value="ECO:0007669"/>
    <property type="project" value="TreeGrafter"/>
</dbReference>
<dbReference type="Gene3D" id="1.10.238.20">
    <property type="entry name" value="Pheromone/general odorant binding protein domain"/>
    <property type="match status" value="2"/>
</dbReference>
<dbReference type="GO" id="GO:0007608">
    <property type="term" value="P:sensory perception of smell"/>
    <property type="evidence" value="ECO:0007669"/>
    <property type="project" value="TreeGrafter"/>
</dbReference>
<evidence type="ECO:0000256" key="5">
    <source>
        <dbReference type="ARBA" id="ARBA00023157"/>
    </source>
</evidence>
<dbReference type="CDD" id="cd23992">
    <property type="entry name" value="PBP_GOBP"/>
    <property type="match status" value="1"/>
</dbReference>
<evidence type="ECO:0000256" key="1">
    <source>
        <dbReference type="ARBA" id="ARBA00004613"/>
    </source>
</evidence>
<dbReference type="PANTHER" id="PTHR11857:SF46">
    <property type="entry name" value="GENERAL ODORANT-BINDING PROTEIN 99A-RELATED"/>
    <property type="match status" value="1"/>
</dbReference>
<evidence type="ECO:0000313" key="7">
    <source>
        <dbReference type="EnsemblMetazoa" id="ACUA003948-PA"/>
    </source>
</evidence>
<comment type="subcellular location">
    <subcellularLocation>
        <location evidence="1">Secreted</location>
    </subcellularLocation>
</comment>
<comment type="similarity">
    <text evidence="2">Belongs to the PBP/GOBP family.</text>
</comment>
<sequence length="274" mass="31315">MVCAVDRMVMLLLLVGSRLSYSAKSNVILQSFDDMVLECAELMSITPFKLTALRSGMLVKDAETMCLLRCVGVTGRFWSDYTGLRKEILARYFLADAADILNVNRTQSCLNDLPALGLDPEHCCSLALESFMCFYHNYGNLRRDRVFVPLDYLQLQHVTARCMEVHQITMEHLMSLSEEEMDSNDNLHCLVRCIGIKTGIYSDRDGVNMDLIYAQYGEGYCETEFKSNAQKCIKQKSEGTYGNACKRAYHLLYKCFENVRNVITEYELHDSEDD</sequence>
<feature type="chain" id="PRO_5008127658" evidence="6">
    <location>
        <begin position="23"/>
        <end position="274"/>
    </location>
</feature>
<dbReference type="EnsemblMetazoa" id="ACUA003948-RA">
    <property type="protein sequence ID" value="ACUA003948-PA"/>
    <property type="gene ID" value="ACUA003948"/>
</dbReference>
<dbReference type="InterPro" id="IPR036728">
    <property type="entry name" value="PBP_GOBP_sf"/>
</dbReference>
<reference evidence="7" key="2">
    <citation type="submission" date="2020-05" db="UniProtKB">
        <authorList>
            <consortium name="EnsemblMetazoa"/>
        </authorList>
    </citation>
    <scope>IDENTIFICATION</scope>
    <source>
        <strain evidence="7">A-37</strain>
    </source>
</reference>
<dbReference type="Pfam" id="PF01395">
    <property type="entry name" value="PBP_GOBP"/>
    <property type="match status" value="2"/>
</dbReference>
<dbReference type="SUPFAM" id="SSF47565">
    <property type="entry name" value="Insect pheromone/odorant-binding proteins"/>
    <property type="match status" value="2"/>
</dbReference>
<dbReference type="EMBL" id="AXCM01002666">
    <property type="status" value="NOT_ANNOTATED_CDS"/>
    <property type="molecule type" value="Genomic_DNA"/>
</dbReference>
<evidence type="ECO:0000256" key="4">
    <source>
        <dbReference type="ARBA" id="ARBA00022729"/>
    </source>
</evidence>
<dbReference type="PANTHER" id="PTHR11857">
    <property type="entry name" value="ODORANT BINDING PROTEIN-RELATED"/>
    <property type="match status" value="1"/>
</dbReference>
<dbReference type="FunFam" id="1.10.238.20:FF:000003">
    <property type="entry name" value="AGAP010409-PA"/>
    <property type="match status" value="1"/>
</dbReference>
<dbReference type="GO" id="GO:0005549">
    <property type="term" value="F:odorant binding"/>
    <property type="evidence" value="ECO:0007669"/>
    <property type="project" value="InterPro"/>
</dbReference>
<keyword evidence="3" id="KW-0964">Secreted</keyword>
<reference evidence="8" key="1">
    <citation type="submission" date="2013-09" db="EMBL/GenBank/DDBJ databases">
        <title>The Genome Sequence of Anopheles culicifacies species A.</title>
        <authorList>
            <consortium name="The Broad Institute Genomics Platform"/>
            <person name="Neafsey D.E."/>
            <person name="Besansky N."/>
            <person name="Howell P."/>
            <person name="Walton C."/>
            <person name="Young S.K."/>
            <person name="Zeng Q."/>
            <person name="Gargeya S."/>
            <person name="Fitzgerald M."/>
            <person name="Haas B."/>
            <person name="Abouelleil A."/>
            <person name="Allen A.W."/>
            <person name="Alvarado L."/>
            <person name="Arachchi H.M."/>
            <person name="Berlin A.M."/>
            <person name="Chapman S.B."/>
            <person name="Gainer-Dewar J."/>
            <person name="Goldberg J."/>
            <person name="Griggs A."/>
            <person name="Gujja S."/>
            <person name="Hansen M."/>
            <person name="Howarth C."/>
            <person name="Imamovic A."/>
            <person name="Ireland A."/>
            <person name="Larimer J."/>
            <person name="McCowan C."/>
            <person name="Murphy C."/>
            <person name="Pearson M."/>
            <person name="Poon T.W."/>
            <person name="Priest M."/>
            <person name="Roberts A."/>
            <person name="Saif S."/>
            <person name="Shea T."/>
            <person name="Sisk P."/>
            <person name="Sykes S."/>
            <person name="Wortman J."/>
            <person name="Nusbaum C."/>
            <person name="Birren B."/>
        </authorList>
    </citation>
    <scope>NUCLEOTIDE SEQUENCE [LARGE SCALE GENOMIC DNA]</scope>
    <source>
        <strain evidence="8">A-37</strain>
    </source>
</reference>
<organism evidence="7 8">
    <name type="scientific">Anopheles culicifacies</name>
    <dbReference type="NCBI Taxonomy" id="139723"/>
    <lineage>
        <taxon>Eukaryota</taxon>
        <taxon>Metazoa</taxon>
        <taxon>Ecdysozoa</taxon>
        <taxon>Arthropoda</taxon>
        <taxon>Hexapoda</taxon>
        <taxon>Insecta</taxon>
        <taxon>Pterygota</taxon>
        <taxon>Neoptera</taxon>
        <taxon>Endopterygota</taxon>
        <taxon>Diptera</taxon>
        <taxon>Nematocera</taxon>
        <taxon>Culicoidea</taxon>
        <taxon>Culicidae</taxon>
        <taxon>Anophelinae</taxon>
        <taxon>Anopheles</taxon>
        <taxon>culicifacies species complex</taxon>
    </lineage>
</organism>
<dbReference type="AlphaFoldDB" id="A0A182LWY8"/>
<keyword evidence="5" id="KW-1015">Disulfide bond</keyword>
<evidence type="ECO:0000256" key="6">
    <source>
        <dbReference type="SAM" id="SignalP"/>
    </source>
</evidence>
<dbReference type="Proteomes" id="UP000075883">
    <property type="component" value="Unassembled WGS sequence"/>
</dbReference>
<feature type="signal peptide" evidence="6">
    <location>
        <begin position="1"/>
        <end position="22"/>
    </location>
</feature>
<proteinExistence type="inferred from homology"/>
<keyword evidence="4 6" id="KW-0732">Signal</keyword>
<dbReference type="SMART" id="SM00708">
    <property type="entry name" value="PhBP"/>
    <property type="match status" value="1"/>
</dbReference>